<dbReference type="AlphaFoldDB" id="A0A172MLL0"/>
<dbReference type="SUPFAM" id="SSF51430">
    <property type="entry name" value="NAD(P)-linked oxidoreductase"/>
    <property type="match status" value="1"/>
</dbReference>
<dbReference type="InterPro" id="IPR018170">
    <property type="entry name" value="Aldo/ket_reductase_CS"/>
</dbReference>
<accession>A0A172MLL0</accession>
<dbReference type="InterPro" id="IPR036812">
    <property type="entry name" value="NAD(P)_OxRdtase_dom_sf"/>
</dbReference>
<protein>
    <submittedName>
        <fullName evidence="1">Putative aldo/keto reductase</fullName>
    </submittedName>
</protein>
<dbReference type="EMBL" id="KX154814">
    <property type="protein sequence ID" value="AND01211.1"/>
    <property type="molecule type" value="Genomic_DNA"/>
</dbReference>
<dbReference type="GO" id="GO:0016491">
    <property type="term" value="F:oxidoreductase activity"/>
    <property type="evidence" value="ECO:0007669"/>
    <property type="project" value="InterPro"/>
</dbReference>
<dbReference type="Gene3D" id="3.20.20.100">
    <property type="entry name" value="NADP-dependent oxidoreductase domain"/>
    <property type="match status" value="1"/>
</dbReference>
<sequence>MEECRSIGLTKNIGVSNFTCKKLTDLLATAKIPPAIRPRFHLKKGFVVKHPTSPAGKSLQLQQLGVARNLKSNELTDEIPSRLCRRFAVILGSEQKRRCRGRKGRFVYGDDKRVER</sequence>
<dbReference type="PROSITE" id="PS00062">
    <property type="entry name" value="ALDOKETO_REDUCTASE_2"/>
    <property type="match status" value="1"/>
</dbReference>
<reference evidence="1" key="1">
    <citation type="journal article" date="2016" name="Funct. Integr. Genomics">
        <title>Structural organization of fatty acid desaturase loci in linseed lines with contrasting linolenic acid contents.</title>
        <authorList>
            <person name="Thambugala D."/>
            <person name="Ragupathy R."/>
            <person name="Cloutier S."/>
        </authorList>
    </citation>
    <scope>NUCLEOTIDE SEQUENCE</scope>
</reference>
<name>A0A172MLL0_LINUS</name>
<organism evidence="1">
    <name type="scientific">Linum usitatissimum</name>
    <name type="common">Flax</name>
    <name type="synonym">Linum humile</name>
    <dbReference type="NCBI Taxonomy" id="4006"/>
    <lineage>
        <taxon>Eukaryota</taxon>
        <taxon>Viridiplantae</taxon>
        <taxon>Streptophyta</taxon>
        <taxon>Embryophyta</taxon>
        <taxon>Tracheophyta</taxon>
        <taxon>Spermatophyta</taxon>
        <taxon>Magnoliopsida</taxon>
        <taxon>eudicotyledons</taxon>
        <taxon>Gunneridae</taxon>
        <taxon>Pentapetalae</taxon>
        <taxon>rosids</taxon>
        <taxon>fabids</taxon>
        <taxon>Malpighiales</taxon>
        <taxon>Linaceae</taxon>
        <taxon>Linum</taxon>
    </lineage>
</organism>
<proteinExistence type="predicted"/>
<evidence type="ECO:0000313" key="1">
    <source>
        <dbReference type="EMBL" id="AND01211.1"/>
    </source>
</evidence>